<evidence type="ECO:0000256" key="1">
    <source>
        <dbReference type="ARBA" id="ARBA00004370"/>
    </source>
</evidence>
<keyword evidence="6" id="KW-0868">Chloride</keyword>
<evidence type="ECO:0000313" key="8">
    <source>
        <dbReference type="EMBL" id="TKR70463.1"/>
    </source>
</evidence>
<protein>
    <recommendedName>
        <fullName evidence="6">Bestrophin homolog</fullName>
    </recommendedName>
</protein>
<dbReference type="InterPro" id="IPR021134">
    <property type="entry name" value="Bestrophin-like"/>
</dbReference>
<evidence type="ECO:0000313" key="9">
    <source>
        <dbReference type="Proteomes" id="UP000298663"/>
    </source>
</evidence>
<keyword evidence="6" id="KW-0869">Chloride channel</keyword>
<keyword evidence="3 6" id="KW-1133">Transmembrane helix</keyword>
<comment type="similarity">
    <text evidence="5 6">Belongs to the anion channel-forming bestrophin (TC 1.A.46) family. Calcium-sensitive chloride channel subfamily.</text>
</comment>
<evidence type="ECO:0000256" key="5">
    <source>
        <dbReference type="ARBA" id="ARBA00034769"/>
    </source>
</evidence>
<evidence type="ECO:0000256" key="7">
    <source>
        <dbReference type="SAM" id="MobiDB-lite"/>
    </source>
</evidence>
<dbReference type="Pfam" id="PF01062">
    <property type="entry name" value="Bestrophin"/>
    <property type="match status" value="1"/>
</dbReference>
<feature type="transmembrane region" description="Helical" evidence="6">
    <location>
        <begin position="65"/>
        <end position="90"/>
    </location>
</feature>
<name>A0A4U5MMQ5_STECR</name>
<dbReference type="AlphaFoldDB" id="A0A4U5MMQ5"/>
<feature type="transmembrane region" description="Helical" evidence="6">
    <location>
        <begin position="36"/>
        <end position="53"/>
    </location>
</feature>
<keyword evidence="6" id="KW-0407">Ion channel</keyword>
<dbReference type="EMBL" id="AZBU02000007">
    <property type="protein sequence ID" value="TKR70463.1"/>
    <property type="molecule type" value="Genomic_DNA"/>
</dbReference>
<feature type="transmembrane region" description="Helical" evidence="6">
    <location>
        <begin position="128"/>
        <end position="148"/>
    </location>
</feature>
<feature type="compositionally biased region" description="Polar residues" evidence="7">
    <location>
        <begin position="493"/>
        <end position="509"/>
    </location>
</feature>
<evidence type="ECO:0000256" key="6">
    <source>
        <dbReference type="RuleBase" id="RU363126"/>
    </source>
</evidence>
<organism evidence="8 9">
    <name type="scientific">Steinernema carpocapsae</name>
    <name type="common">Entomopathogenic nematode</name>
    <dbReference type="NCBI Taxonomy" id="34508"/>
    <lineage>
        <taxon>Eukaryota</taxon>
        <taxon>Metazoa</taxon>
        <taxon>Ecdysozoa</taxon>
        <taxon>Nematoda</taxon>
        <taxon>Chromadorea</taxon>
        <taxon>Rhabditida</taxon>
        <taxon>Tylenchina</taxon>
        <taxon>Panagrolaimomorpha</taxon>
        <taxon>Strongyloidoidea</taxon>
        <taxon>Steinernematidae</taxon>
        <taxon>Steinernema</taxon>
    </lineage>
</organism>
<accession>A0A4U5MMQ5</accession>
<evidence type="ECO:0000256" key="3">
    <source>
        <dbReference type="ARBA" id="ARBA00022989"/>
    </source>
</evidence>
<keyword evidence="6" id="KW-1003">Cell membrane</keyword>
<feature type="region of interest" description="Disordered" evidence="7">
    <location>
        <begin position="420"/>
        <end position="551"/>
    </location>
</feature>
<dbReference type="GO" id="GO:0005254">
    <property type="term" value="F:chloride channel activity"/>
    <property type="evidence" value="ECO:0007669"/>
    <property type="project" value="UniProtKB-KW"/>
</dbReference>
<proteinExistence type="inferred from homology"/>
<feature type="transmembrane region" description="Helical" evidence="6">
    <location>
        <begin position="272"/>
        <end position="290"/>
    </location>
</feature>
<comment type="subcellular location">
    <subcellularLocation>
        <location evidence="6">Cell membrane</location>
        <topology evidence="6">Multi-pass membrane protein</topology>
    </subcellularLocation>
    <subcellularLocation>
        <location evidence="1">Membrane</location>
    </subcellularLocation>
</comment>
<dbReference type="GO" id="GO:0005886">
    <property type="term" value="C:plasma membrane"/>
    <property type="evidence" value="ECO:0007669"/>
    <property type="project" value="UniProtKB-SubCell"/>
</dbReference>
<dbReference type="InterPro" id="IPR000615">
    <property type="entry name" value="Bestrophin"/>
</dbReference>
<feature type="transmembrane region" description="Helical" evidence="6">
    <location>
        <begin position="231"/>
        <end position="252"/>
    </location>
</feature>
<dbReference type="GO" id="GO:0034707">
    <property type="term" value="C:chloride channel complex"/>
    <property type="evidence" value="ECO:0007669"/>
    <property type="project" value="UniProtKB-KW"/>
</dbReference>
<evidence type="ECO:0000256" key="2">
    <source>
        <dbReference type="ARBA" id="ARBA00022692"/>
    </source>
</evidence>
<dbReference type="PANTHER" id="PTHR10736">
    <property type="entry name" value="BESTROPHIN"/>
    <property type="match status" value="1"/>
</dbReference>
<dbReference type="PANTHER" id="PTHR10736:SF0">
    <property type="entry name" value="BESTROPHIN HOMOLOG"/>
    <property type="match status" value="1"/>
</dbReference>
<reference evidence="8 9" key="2">
    <citation type="journal article" date="2019" name="G3 (Bethesda)">
        <title>Hybrid Assembly of the Genome of the Entomopathogenic Nematode Steinernema carpocapsae Identifies the X-Chromosome.</title>
        <authorList>
            <person name="Serra L."/>
            <person name="Macchietto M."/>
            <person name="Macias-Munoz A."/>
            <person name="McGill C.J."/>
            <person name="Rodriguez I.M."/>
            <person name="Rodriguez B."/>
            <person name="Murad R."/>
            <person name="Mortazavi A."/>
        </authorList>
    </citation>
    <scope>NUCLEOTIDE SEQUENCE [LARGE SCALE GENOMIC DNA]</scope>
    <source>
        <strain evidence="8 9">ALL</strain>
    </source>
</reference>
<gene>
    <name evidence="8" type="ORF">L596_022491</name>
</gene>
<keyword evidence="9" id="KW-1185">Reference proteome</keyword>
<evidence type="ECO:0000256" key="4">
    <source>
        <dbReference type="ARBA" id="ARBA00023136"/>
    </source>
</evidence>
<feature type="compositionally biased region" description="Basic and acidic residues" evidence="7">
    <location>
        <begin position="537"/>
        <end position="551"/>
    </location>
</feature>
<keyword evidence="6" id="KW-0406">Ion transport</keyword>
<comment type="function">
    <text evidence="6">Forms chloride channels.</text>
</comment>
<feature type="compositionally biased region" description="Polar residues" evidence="7">
    <location>
        <begin position="424"/>
        <end position="436"/>
    </location>
</feature>
<dbReference type="Proteomes" id="UP000298663">
    <property type="component" value="Unassembled WGS sequence"/>
</dbReference>
<dbReference type="OrthoDB" id="201595at2759"/>
<keyword evidence="4 6" id="KW-0472">Membrane</keyword>
<sequence length="551" mass="63138">MTVTYNSDVNTAGFTTFIQLFFRWKGSLWKAVYKELFLWLFFYALLGLAYRFVMSESQKRIFESVCVFFARYVDYIPLTFMLGFFVSLVVDRWMNMAANLGFVDLTAMHVCTYISAIDERGIMLRRTILRYILFFQVLAYRTMSEVILNRFPTLESFVAAGYITTEELQIFTDIEKNKSPVTQLWVPLKWAFDLVKTARNENRITDHGVQDLYKRFVEFRGNLGTLLGYDWIPIPLLYTQVVCLTVRLYFIIALLGRQDLDKAPDEKYVDDLKIYVPVMTIFQFVFYMGWMKVAEALLNPLGDDDDDFEVNFLLDRNLQVAMAMAGTTQYPILLGYDQHYCRPMMGSALQHAQQEGRLQKSSTTGSVIMLPREDTTTIDDDDDKHSFASLHSGVFDAVKRRLSVITGTVYPEDEEGVIRKRKTSATSSVNSSAQNTLHKKLSKPDPDAPLDIIARFQRDLENRPKSGSARTVTDLPVLTEEDEHSGSHKSLKEQPSASQDTVHSVQSCSMMLGSDSARSSFNPIRPFVPRALQRSTSQDKTKKEEPKEFVL</sequence>
<keyword evidence="2 6" id="KW-0812">Transmembrane</keyword>
<keyword evidence="6" id="KW-0813">Transport</keyword>
<comment type="caution">
    <text evidence="8">The sequence shown here is derived from an EMBL/GenBank/DDBJ whole genome shotgun (WGS) entry which is preliminary data.</text>
</comment>
<reference evidence="8 9" key="1">
    <citation type="journal article" date="2015" name="Genome Biol.">
        <title>Comparative genomics of Steinernema reveals deeply conserved gene regulatory networks.</title>
        <authorList>
            <person name="Dillman A.R."/>
            <person name="Macchietto M."/>
            <person name="Porter C.F."/>
            <person name="Rogers A."/>
            <person name="Williams B."/>
            <person name="Antoshechkin I."/>
            <person name="Lee M.M."/>
            <person name="Goodwin Z."/>
            <person name="Lu X."/>
            <person name="Lewis E.E."/>
            <person name="Goodrich-Blair H."/>
            <person name="Stock S.P."/>
            <person name="Adams B.J."/>
            <person name="Sternberg P.W."/>
            <person name="Mortazavi A."/>
        </authorList>
    </citation>
    <scope>NUCLEOTIDE SEQUENCE [LARGE SCALE GENOMIC DNA]</scope>
    <source>
        <strain evidence="8 9">ALL</strain>
    </source>
</reference>